<sequence>MATSAIKKTEEQYVLQMKGITKSFAGIPALRGVDFGLRGGEVHALLGANGAGKSTLMKILAGAYEYDEGTMLLNGGGVRHKSPADAKRLGIHCVYQEVDASLVPQLTVAENVMLDAIGASDGKAWISPRRQAQEAEQILASLQVDIPVKRKVVDLTIAEKQMVLLARIVRQDAKVIIFDEPTAPLSGSEADTFFRILSELRHRGTACVFITHRLPEVMEHADYVTVMRDGTKVHSGPVGALSMEELVAQMLGKSFAEEFPKVPAELGDIVLSVNGLRQGRKVKGVDLTVRSGQIVAVVGLVGAGKTEIARMLAGADRPDGGEICMGGRRMLFKQPADAIAAGIVSVPEERRKQGIVMEESVERNISLPLLNRISRFSFISGNRERSLAERIISSLGIKTASAKLPVKYLSGGNQQKVAIGKWLEKEADIILFDEPTKGVDIGAKSDIFRIIGQLAAAGKGVLYLTSELDEGLGIGDVIAVLYDGRIAAVLPRSEATMEKIMYFASGGREENL</sequence>
<evidence type="ECO:0000256" key="2">
    <source>
        <dbReference type="ARBA" id="ARBA00022737"/>
    </source>
</evidence>
<gene>
    <name evidence="6" type="ORF">J15TS10_20010</name>
</gene>
<dbReference type="SMART" id="SM00382">
    <property type="entry name" value="AAA"/>
    <property type="match status" value="2"/>
</dbReference>
<dbReference type="CDD" id="cd03215">
    <property type="entry name" value="ABC_Carb_Monos_II"/>
    <property type="match status" value="1"/>
</dbReference>
<evidence type="ECO:0000313" key="7">
    <source>
        <dbReference type="Proteomes" id="UP000681290"/>
    </source>
</evidence>
<evidence type="ECO:0000313" key="6">
    <source>
        <dbReference type="EMBL" id="GIP58187.1"/>
    </source>
</evidence>
<keyword evidence="3" id="KW-0547">Nucleotide-binding</keyword>
<keyword evidence="1" id="KW-0813">Transport</keyword>
<dbReference type="InterPro" id="IPR050107">
    <property type="entry name" value="ABC_carbohydrate_import_ATPase"/>
</dbReference>
<reference evidence="6 7" key="1">
    <citation type="submission" date="2021-03" db="EMBL/GenBank/DDBJ databases">
        <title>Antimicrobial resistance genes in bacteria isolated from Japanese honey, and their potential for conferring macrolide and lincosamide resistance in the American foulbrood pathogen Paenibacillus larvae.</title>
        <authorList>
            <person name="Okamoto M."/>
            <person name="Kumagai M."/>
            <person name="Kanamori H."/>
            <person name="Takamatsu D."/>
        </authorList>
    </citation>
    <scope>NUCLEOTIDE SEQUENCE [LARGE SCALE GENOMIC DNA]</scope>
    <source>
        <strain evidence="6 7">J15TS10</strain>
    </source>
</reference>
<feature type="domain" description="ABC transporter" evidence="5">
    <location>
        <begin position="15"/>
        <end position="254"/>
    </location>
</feature>
<evidence type="ECO:0000256" key="3">
    <source>
        <dbReference type="ARBA" id="ARBA00022741"/>
    </source>
</evidence>
<keyword evidence="4" id="KW-0067">ATP-binding</keyword>
<feature type="domain" description="ABC transporter" evidence="5">
    <location>
        <begin position="264"/>
        <end position="508"/>
    </location>
</feature>
<comment type="caution">
    <text evidence="6">The sequence shown here is derived from an EMBL/GenBank/DDBJ whole genome shotgun (WGS) entry which is preliminary data.</text>
</comment>
<name>A0ABQ4MQC5_9BACL</name>
<evidence type="ECO:0000259" key="5">
    <source>
        <dbReference type="PROSITE" id="PS50893"/>
    </source>
</evidence>
<dbReference type="InterPro" id="IPR017871">
    <property type="entry name" value="ABC_transporter-like_CS"/>
</dbReference>
<protein>
    <submittedName>
        <fullName evidence="6">ABC transporter</fullName>
    </submittedName>
</protein>
<accession>A0ABQ4MQC5</accession>
<keyword evidence="2" id="KW-0677">Repeat</keyword>
<dbReference type="SUPFAM" id="SSF52540">
    <property type="entry name" value="P-loop containing nucleoside triphosphate hydrolases"/>
    <property type="match status" value="2"/>
</dbReference>
<evidence type="ECO:0000256" key="4">
    <source>
        <dbReference type="ARBA" id="ARBA00022840"/>
    </source>
</evidence>
<dbReference type="EMBL" id="BOSM01000002">
    <property type="protein sequence ID" value="GIP58187.1"/>
    <property type="molecule type" value="Genomic_DNA"/>
</dbReference>
<dbReference type="PROSITE" id="PS50893">
    <property type="entry name" value="ABC_TRANSPORTER_2"/>
    <property type="match status" value="2"/>
</dbReference>
<keyword evidence="7" id="KW-1185">Reference proteome</keyword>
<dbReference type="Pfam" id="PF00005">
    <property type="entry name" value="ABC_tran"/>
    <property type="match status" value="2"/>
</dbReference>
<dbReference type="PANTHER" id="PTHR43790">
    <property type="entry name" value="CARBOHYDRATE TRANSPORT ATP-BINDING PROTEIN MG119-RELATED"/>
    <property type="match status" value="1"/>
</dbReference>
<dbReference type="InterPro" id="IPR003439">
    <property type="entry name" value="ABC_transporter-like_ATP-bd"/>
</dbReference>
<organism evidence="6 7">
    <name type="scientific">Paenibacillus woosongensis</name>
    <dbReference type="NCBI Taxonomy" id="307580"/>
    <lineage>
        <taxon>Bacteria</taxon>
        <taxon>Bacillati</taxon>
        <taxon>Bacillota</taxon>
        <taxon>Bacilli</taxon>
        <taxon>Bacillales</taxon>
        <taxon>Paenibacillaceae</taxon>
        <taxon>Paenibacillus</taxon>
    </lineage>
</organism>
<dbReference type="Proteomes" id="UP000681290">
    <property type="component" value="Unassembled WGS sequence"/>
</dbReference>
<evidence type="ECO:0000256" key="1">
    <source>
        <dbReference type="ARBA" id="ARBA00022448"/>
    </source>
</evidence>
<dbReference type="InterPro" id="IPR003593">
    <property type="entry name" value="AAA+_ATPase"/>
</dbReference>
<proteinExistence type="predicted"/>
<dbReference type="CDD" id="cd03216">
    <property type="entry name" value="ABC_Carb_Monos_I"/>
    <property type="match status" value="1"/>
</dbReference>
<dbReference type="InterPro" id="IPR027417">
    <property type="entry name" value="P-loop_NTPase"/>
</dbReference>
<dbReference type="Gene3D" id="3.40.50.300">
    <property type="entry name" value="P-loop containing nucleotide triphosphate hydrolases"/>
    <property type="match status" value="2"/>
</dbReference>
<dbReference type="PANTHER" id="PTHR43790:SF9">
    <property type="entry name" value="GALACTOFURANOSE TRANSPORTER ATP-BINDING PROTEIN YTFR"/>
    <property type="match status" value="1"/>
</dbReference>
<dbReference type="PROSITE" id="PS00211">
    <property type="entry name" value="ABC_TRANSPORTER_1"/>
    <property type="match status" value="1"/>
</dbReference>